<proteinExistence type="predicted"/>
<reference evidence="1 2" key="1">
    <citation type="journal article" date="2016" name="Genome Announc.">
        <title>Draft Genome Sequences of Five Rapidly Growing Mycobacterium Species, M. thermoresistibile, M. fortuitum subsp. acetamidolyticum, M. canariasense, M. brisbanense, and M. novocastrense.</title>
        <authorList>
            <person name="Katahira K."/>
            <person name="Ogura Y."/>
            <person name="Gotoh Y."/>
            <person name="Hayashi T."/>
        </authorList>
    </citation>
    <scope>NUCLEOTIDE SEQUENCE [LARGE SCALE GENOMIC DNA]</scope>
    <source>
        <strain evidence="1 2">JCM6368</strain>
    </source>
</reference>
<accession>A0A100WLW9</accession>
<dbReference type="Pfam" id="PF19888">
    <property type="entry name" value="DUF6361"/>
    <property type="match status" value="1"/>
</dbReference>
<evidence type="ECO:0000313" key="2">
    <source>
        <dbReference type="Proteomes" id="UP000069705"/>
    </source>
</evidence>
<name>A0A100WLW9_MYCFO</name>
<protein>
    <submittedName>
        <fullName evidence="1">Uncharacterized protein</fullName>
    </submittedName>
</protein>
<dbReference type="AlphaFoldDB" id="A0A100WLW9"/>
<gene>
    <name evidence="1" type="ORF">RMCFA_0459</name>
</gene>
<comment type="caution">
    <text evidence="1">The sequence shown here is derived from an EMBL/GenBank/DDBJ whole genome shotgun (WGS) entry which is preliminary data.</text>
</comment>
<reference evidence="2" key="2">
    <citation type="submission" date="2016-02" db="EMBL/GenBank/DDBJ databases">
        <title>Draft genome sequence of five rapidly growing Mycobacterium species.</title>
        <authorList>
            <person name="Katahira K."/>
            <person name="Gotou Y."/>
            <person name="Iida K."/>
            <person name="Ogura Y."/>
            <person name="Hayashi T."/>
        </authorList>
    </citation>
    <scope>NUCLEOTIDE SEQUENCE [LARGE SCALE GENOMIC DNA]</scope>
    <source>
        <strain evidence="2">JCM6368</strain>
    </source>
</reference>
<sequence length="398" mass="45699">MVSSFGWLDTDNAQRRKMLEVVDLFKEEGTVDELGIGSIRDAFADVLFPGTSVLQTRLRYILFIPWLMQEAARGNRSATEMNARFREFELQLIYALGQGEEKLGVIGNTARAKLKRMPSSMYWAAMGTWNIRRGDLSPEAYFRRQYDYRRLASRTARADDPEVRNLLVDNDLDPHLPSAPAGWLGRTTFELRPEEEQYLSDVIAASRADSMLAWLIRNEADDLPDYVWQVDNIGAAPEQLQDLIDHARRFHTVIYGAAVLYNLLLARKSDRDELVAEYEAQLPLWRDEMHATQALDDWSRSEWWAAVHRCNPRLRQATKNFVNSWVDLAASDVDLTSDATATKLISSRERQIKGGRARLMNQAALDRWSGRSGLSRLDYRWSVARRHLRDLYDARAAA</sequence>
<dbReference type="Proteomes" id="UP000069705">
    <property type="component" value="Unassembled WGS sequence"/>
</dbReference>
<dbReference type="InterPro" id="IPR045941">
    <property type="entry name" value="DUF6361"/>
</dbReference>
<dbReference type="RefSeq" id="WP_061262369.1">
    <property type="nucleotide sequence ID" value="NZ_BCSZ01000008.1"/>
</dbReference>
<evidence type="ECO:0000313" key="1">
    <source>
        <dbReference type="EMBL" id="GAT00345.1"/>
    </source>
</evidence>
<organism evidence="1 2">
    <name type="scientific">Mycolicibacterium fortuitum subsp. acetamidolyticum</name>
    <dbReference type="NCBI Taxonomy" id="144550"/>
    <lineage>
        <taxon>Bacteria</taxon>
        <taxon>Bacillati</taxon>
        <taxon>Actinomycetota</taxon>
        <taxon>Actinomycetes</taxon>
        <taxon>Mycobacteriales</taxon>
        <taxon>Mycobacteriaceae</taxon>
        <taxon>Mycolicibacterium</taxon>
    </lineage>
</organism>
<dbReference type="EMBL" id="BCSZ01000008">
    <property type="protein sequence ID" value="GAT00345.1"/>
    <property type="molecule type" value="Genomic_DNA"/>
</dbReference>